<evidence type="ECO:0000313" key="1">
    <source>
        <dbReference type="EMBL" id="TFK58138.1"/>
    </source>
</evidence>
<organism evidence="1 2">
    <name type="scientific">Pluteus cervinus</name>
    <dbReference type="NCBI Taxonomy" id="181527"/>
    <lineage>
        <taxon>Eukaryota</taxon>
        <taxon>Fungi</taxon>
        <taxon>Dikarya</taxon>
        <taxon>Basidiomycota</taxon>
        <taxon>Agaricomycotina</taxon>
        <taxon>Agaricomycetes</taxon>
        <taxon>Agaricomycetidae</taxon>
        <taxon>Agaricales</taxon>
        <taxon>Pluteineae</taxon>
        <taxon>Pluteaceae</taxon>
        <taxon>Pluteus</taxon>
    </lineage>
</organism>
<feature type="non-terminal residue" evidence="1">
    <location>
        <position position="1"/>
    </location>
</feature>
<reference evidence="1 2" key="1">
    <citation type="journal article" date="2019" name="Nat. Ecol. Evol.">
        <title>Megaphylogeny resolves global patterns of mushroom evolution.</title>
        <authorList>
            <person name="Varga T."/>
            <person name="Krizsan K."/>
            <person name="Foldi C."/>
            <person name="Dima B."/>
            <person name="Sanchez-Garcia M."/>
            <person name="Sanchez-Ramirez S."/>
            <person name="Szollosi G.J."/>
            <person name="Szarkandi J.G."/>
            <person name="Papp V."/>
            <person name="Albert L."/>
            <person name="Andreopoulos W."/>
            <person name="Angelini C."/>
            <person name="Antonin V."/>
            <person name="Barry K.W."/>
            <person name="Bougher N.L."/>
            <person name="Buchanan P."/>
            <person name="Buyck B."/>
            <person name="Bense V."/>
            <person name="Catcheside P."/>
            <person name="Chovatia M."/>
            <person name="Cooper J."/>
            <person name="Damon W."/>
            <person name="Desjardin D."/>
            <person name="Finy P."/>
            <person name="Geml J."/>
            <person name="Haridas S."/>
            <person name="Hughes K."/>
            <person name="Justo A."/>
            <person name="Karasinski D."/>
            <person name="Kautmanova I."/>
            <person name="Kiss B."/>
            <person name="Kocsube S."/>
            <person name="Kotiranta H."/>
            <person name="LaButti K.M."/>
            <person name="Lechner B.E."/>
            <person name="Liimatainen K."/>
            <person name="Lipzen A."/>
            <person name="Lukacs Z."/>
            <person name="Mihaltcheva S."/>
            <person name="Morgado L.N."/>
            <person name="Niskanen T."/>
            <person name="Noordeloos M.E."/>
            <person name="Ohm R.A."/>
            <person name="Ortiz-Santana B."/>
            <person name="Ovrebo C."/>
            <person name="Racz N."/>
            <person name="Riley R."/>
            <person name="Savchenko A."/>
            <person name="Shiryaev A."/>
            <person name="Soop K."/>
            <person name="Spirin V."/>
            <person name="Szebenyi C."/>
            <person name="Tomsovsky M."/>
            <person name="Tulloss R.E."/>
            <person name="Uehling J."/>
            <person name="Grigoriev I.V."/>
            <person name="Vagvolgyi C."/>
            <person name="Papp T."/>
            <person name="Martin F.M."/>
            <person name="Miettinen O."/>
            <person name="Hibbett D.S."/>
            <person name="Nagy L.G."/>
        </authorList>
    </citation>
    <scope>NUCLEOTIDE SEQUENCE [LARGE SCALE GENOMIC DNA]</scope>
    <source>
        <strain evidence="1 2">NL-1719</strain>
    </source>
</reference>
<dbReference type="Proteomes" id="UP000308600">
    <property type="component" value="Unassembled WGS sequence"/>
</dbReference>
<accession>A0ACD2ZXT9</accession>
<keyword evidence="2" id="KW-1185">Reference proteome</keyword>
<sequence length="134" mass="14940">NMAQLIPRHSQEVYANFELYESLKASMDPLYTQVKDLISTHFPDEYKSLCKYTDSLPMTEPAPAPPFAGLVYNLNVATELHRDWNDDGICVVVVISDCTGGELILVELGLVIELKNGDAIVFRSGDITHLNAHF</sequence>
<gene>
    <name evidence="1" type="ORF">BDN72DRAFT_746515</name>
</gene>
<feature type="non-terminal residue" evidence="1">
    <location>
        <position position="134"/>
    </location>
</feature>
<name>A0ACD2ZXT9_9AGAR</name>
<dbReference type="EMBL" id="ML209610">
    <property type="protein sequence ID" value="TFK58138.1"/>
    <property type="molecule type" value="Genomic_DNA"/>
</dbReference>
<evidence type="ECO:0000313" key="2">
    <source>
        <dbReference type="Proteomes" id="UP000308600"/>
    </source>
</evidence>
<protein>
    <submittedName>
        <fullName evidence="1">Uncharacterized protein</fullName>
    </submittedName>
</protein>
<proteinExistence type="predicted"/>